<dbReference type="PROSITE" id="PS50181">
    <property type="entry name" value="FBOX"/>
    <property type="match status" value="1"/>
</dbReference>
<dbReference type="SUPFAM" id="SSF81383">
    <property type="entry name" value="F-box domain"/>
    <property type="match status" value="1"/>
</dbReference>
<gene>
    <name evidence="2" type="ORF">BDA99DRAFT_306338</name>
</gene>
<proteinExistence type="predicted"/>
<dbReference type="AlphaFoldDB" id="A0AAD5K6R6"/>
<dbReference type="EMBL" id="JAIXMP010000006">
    <property type="protein sequence ID" value="KAI9271834.1"/>
    <property type="molecule type" value="Genomic_DNA"/>
</dbReference>
<accession>A0AAD5K6R6</accession>
<dbReference type="InterPro" id="IPR036047">
    <property type="entry name" value="F-box-like_dom_sf"/>
</dbReference>
<protein>
    <recommendedName>
        <fullName evidence="1">F-box domain-containing protein</fullName>
    </recommendedName>
</protein>
<dbReference type="Gene3D" id="1.20.1280.50">
    <property type="match status" value="1"/>
</dbReference>
<name>A0AAD5K6R6_9FUNG</name>
<evidence type="ECO:0000313" key="2">
    <source>
        <dbReference type="EMBL" id="KAI9271834.1"/>
    </source>
</evidence>
<reference evidence="2" key="2">
    <citation type="submission" date="2023-02" db="EMBL/GenBank/DDBJ databases">
        <authorList>
            <consortium name="DOE Joint Genome Institute"/>
            <person name="Mondo S.J."/>
            <person name="Chang Y."/>
            <person name="Wang Y."/>
            <person name="Ahrendt S."/>
            <person name="Andreopoulos W."/>
            <person name="Barry K."/>
            <person name="Beard J."/>
            <person name="Benny G.L."/>
            <person name="Blankenship S."/>
            <person name="Bonito G."/>
            <person name="Cuomo C."/>
            <person name="Desiro A."/>
            <person name="Gervers K.A."/>
            <person name="Hundley H."/>
            <person name="Kuo A."/>
            <person name="LaButti K."/>
            <person name="Lang B.F."/>
            <person name="Lipzen A."/>
            <person name="O'Donnell K."/>
            <person name="Pangilinan J."/>
            <person name="Reynolds N."/>
            <person name="Sandor L."/>
            <person name="Smith M.W."/>
            <person name="Tsang A."/>
            <person name="Grigoriev I.V."/>
            <person name="Stajich J.E."/>
            <person name="Spatafora J.W."/>
        </authorList>
    </citation>
    <scope>NUCLEOTIDE SEQUENCE</scope>
    <source>
        <strain evidence="2">RSA 2281</strain>
    </source>
</reference>
<dbReference type="InterPro" id="IPR001810">
    <property type="entry name" value="F-box_dom"/>
</dbReference>
<dbReference type="Proteomes" id="UP001209540">
    <property type="component" value="Unassembled WGS sequence"/>
</dbReference>
<dbReference type="SMART" id="SM00256">
    <property type="entry name" value="FBOX"/>
    <property type="match status" value="1"/>
</dbReference>
<comment type="caution">
    <text evidence="2">The sequence shown here is derived from an EMBL/GenBank/DDBJ whole genome shotgun (WGS) entry which is preliminary data.</text>
</comment>
<reference evidence="2" key="1">
    <citation type="journal article" date="2022" name="IScience">
        <title>Evolution of zygomycete secretomes and the origins of terrestrial fungal ecologies.</title>
        <authorList>
            <person name="Chang Y."/>
            <person name="Wang Y."/>
            <person name="Mondo S."/>
            <person name="Ahrendt S."/>
            <person name="Andreopoulos W."/>
            <person name="Barry K."/>
            <person name="Beard J."/>
            <person name="Benny G.L."/>
            <person name="Blankenship S."/>
            <person name="Bonito G."/>
            <person name="Cuomo C."/>
            <person name="Desiro A."/>
            <person name="Gervers K.A."/>
            <person name="Hundley H."/>
            <person name="Kuo A."/>
            <person name="LaButti K."/>
            <person name="Lang B.F."/>
            <person name="Lipzen A."/>
            <person name="O'Donnell K."/>
            <person name="Pangilinan J."/>
            <person name="Reynolds N."/>
            <person name="Sandor L."/>
            <person name="Smith M.E."/>
            <person name="Tsang A."/>
            <person name="Grigoriev I.V."/>
            <person name="Stajich J.E."/>
            <person name="Spatafora J.W."/>
        </authorList>
    </citation>
    <scope>NUCLEOTIDE SEQUENCE</scope>
    <source>
        <strain evidence="2">RSA 2281</strain>
    </source>
</reference>
<dbReference type="SUPFAM" id="SSF48452">
    <property type="entry name" value="TPR-like"/>
    <property type="match status" value="1"/>
</dbReference>
<dbReference type="InterPro" id="IPR011990">
    <property type="entry name" value="TPR-like_helical_dom_sf"/>
</dbReference>
<evidence type="ECO:0000259" key="1">
    <source>
        <dbReference type="PROSITE" id="PS50181"/>
    </source>
</evidence>
<keyword evidence="3" id="KW-1185">Reference proteome</keyword>
<organism evidence="2 3">
    <name type="scientific">Phascolomyces articulosus</name>
    <dbReference type="NCBI Taxonomy" id="60185"/>
    <lineage>
        <taxon>Eukaryota</taxon>
        <taxon>Fungi</taxon>
        <taxon>Fungi incertae sedis</taxon>
        <taxon>Mucoromycota</taxon>
        <taxon>Mucoromycotina</taxon>
        <taxon>Mucoromycetes</taxon>
        <taxon>Mucorales</taxon>
        <taxon>Lichtheimiaceae</taxon>
        <taxon>Phascolomyces</taxon>
    </lineage>
</organism>
<feature type="domain" description="F-box" evidence="1">
    <location>
        <begin position="179"/>
        <end position="226"/>
    </location>
</feature>
<dbReference type="CDD" id="cd09917">
    <property type="entry name" value="F-box_SF"/>
    <property type="match status" value="1"/>
</dbReference>
<evidence type="ECO:0000313" key="3">
    <source>
        <dbReference type="Proteomes" id="UP001209540"/>
    </source>
</evidence>
<sequence>MEKLQCILLINRVTIHVMYYLRFTNNRYNYNYNNNSNNTIFSFFLSSSFHRIIVLSSTMSFFKQAHDPVLSTVSDKQKDEEASSFPKKPINFLAFTFAGTKNRKAQQQKAAQKMIKKSPTSAKGYFISAQLYQEQDDFNSALNIYLHGLKSVPLDDPYHSSLLNEKQKLLVKIKQRSQGGFYNLLPYDLLYLIFGYLDYKDLLQCARVCRRWNDFMMDWPEFWNKLKLGMPNLHQSTLLSLLHGGTQELRLEGPLDPGLKCDIFWLLSSWEDNHFIQKICKYTVI</sequence>
<dbReference type="Pfam" id="PF12937">
    <property type="entry name" value="F-box-like"/>
    <property type="match status" value="1"/>
</dbReference>